<dbReference type="EMBL" id="JAANYN010000002">
    <property type="protein sequence ID" value="NHE56025.1"/>
    <property type="molecule type" value="Genomic_DNA"/>
</dbReference>
<dbReference type="Pfam" id="PF13970">
    <property type="entry name" value="DUF4221"/>
    <property type="match status" value="1"/>
</dbReference>
<dbReference type="Proteomes" id="UP000649799">
    <property type="component" value="Unassembled WGS sequence"/>
</dbReference>
<dbReference type="SUPFAM" id="SSF50969">
    <property type="entry name" value="YVTN repeat-like/Quinoprotein amine dehydrogenase"/>
    <property type="match status" value="1"/>
</dbReference>
<proteinExistence type="predicted"/>
<accession>A0ABX0H2J6</accession>
<comment type="caution">
    <text evidence="1">The sequence shown here is derived from an EMBL/GenBank/DDBJ whole genome shotgun (WGS) entry which is preliminary data.</text>
</comment>
<dbReference type="InterPro" id="IPR025316">
    <property type="entry name" value="DUF4221"/>
</dbReference>
<name>A0ABX0H2J6_9BACT</name>
<evidence type="ECO:0000313" key="1">
    <source>
        <dbReference type="EMBL" id="NHE56025.1"/>
    </source>
</evidence>
<organism evidence="1 2">
    <name type="scientific">Cyclobacterium plantarum</name>
    <dbReference type="NCBI Taxonomy" id="2716263"/>
    <lineage>
        <taxon>Bacteria</taxon>
        <taxon>Pseudomonadati</taxon>
        <taxon>Bacteroidota</taxon>
        <taxon>Cytophagia</taxon>
        <taxon>Cytophagales</taxon>
        <taxon>Cyclobacteriaceae</taxon>
        <taxon>Cyclobacterium</taxon>
    </lineage>
</organism>
<dbReference type="InterPro" id="IPR011044">
    <property type="entry name" value="Quino_amine_DH_bsu"/>
</dbReference>
<reference evidence="1 2" key="1">
    <citation type="submission" date="2020-03" db="EMBL/GenBank/DDBJ databases">
        <title>Cyclobacterium plantarum sp. nov., a marine bacterium isolated from a coastal-marine wetland.</title>
        <authorList>
            <person name="Sanchez-Porro C."/>
            <person name="Ventosa A."/>
            <person name="Amoozegar M."/>
        </authorList>
    </citation>
    <scope>NUCLEOTIDE SEQUENCE [LARGE SCALE GENOMIC DNA]</scope>
    <source>
        <strain evidence="1 2">GBPx2</strain>
    </source>
</reference>
<keyword evidence="2" id="KW-1185">Reference proteome</keyword>
<dbReference type="RefSeq" id="WP_166143514.1">
    <property type="nucleotide sequence ID" value="NZ_JAANYN010000002.1"/>
</dbReference>
<gene>
    <name evidence="1" type="ORF">G9Q97_04275</name>
</gene>
<protein>
    <submittedName>
        <fullName evidence="1">DUF4221 family protein</fullName>
    </submittedName>
</protein>
<evidence type="ECO:0000313" key="2">
    <source>
        <dbReference type="Proteomes" id="UP000649799"/>
    </source>
</evidence>
<sequence length="366" mass="42212">MFLVPFFRSFSCQERSTEQGIQVIEYSVDTVLIDSKEQILGVSGYMNVSDLGDDEKSFFLYNHHDHSIDEIDLDRKVFVRSFPLEVEGPNGVGQHIYALQSLKENLLFLKSIPFSSVIDKNGRVVQKVNWLTAKDSAGDPFGAVPPRMELLVNTGDWRVVGTNLDFMEKTAFLGILSVLDNRVKNIDLDPKDSFTDYFFKAGIVPRPPWVYLNADENYIYVTHQYSNEIILFNLRGELVKVVDYEPKLTPKRAKLPKILNGTREQISKETRKLGEQVSYESPVWDKVNRRYFRLSKQWIYGDGSDETAAYPKARVFLSVLDAEFNLVGEVELKEQFIANYKYFAKDGKLWISQNFWDELGFLVFDL</sequence>